<dbReference type="EMBL" id="JAJOMB010000008">
    <property type="protein sequence ID" value="MCD5312637.1"/>
    <property type="molecule type" value="Genomic_DNA"/>
</dbReference>
<dbReference type="RefSeq" id="WP_231443062.1">
    <property type="nucleotide sequence ID" value="NZ_JAJOMB010000008.1"/>
</dbReference>
<dbReference type="Proteomes" id="UP001138997">
    <property type="component" value="Unassembled WGS sequence"/>
</dbReference>
<evidence type="ECO:0000259" key="1">
    <source>
        <dbReference type="Pfam" id="PF04149"/>
    </source>
</evidence>
<evidence type="ECO:0000313" key="3">
    <source>
        <dbReference type="Proteomes" id="UP001138997"/>
    </source>
</evidence>
<protein>
    <submittedName>
        <fullName evidence="2">DUF397 domain-containing protein</fullName>
    </submittedName>
</protein>
<comment type="caution">
    <text evidence="2">The sequence shown here is derived from an EMBL/GenBank/DDBJ whole genome shotgun (WGS) entry which is preliminary data.</text>
</comment>
<keyword evidence="3" id="KW-1185">Reference proteome</keyword>
<gene>
    <name evidence="2" type="ORF">LR394_17150</name>
</gene>
<organism evidence="2 3">
    <name type="scientific">Kineosporia babensis</name>
    <dbReference type="NCBI Taxonomy" id="499548"/>
    <lineage>
        <taxon>Bacteria</taxon>
        <taxon>Bacillati</taxon>
        <taxon>Actinomycetota</taxon>
        <taxon>Actinomycetes</taxon>
        <taxon>Kineosporiales</taxon>
        <taxon>Kineosporiaceae</taxon>
        <taxon>Kineosporia</taxon>
    </lineage>
</organism>
<sequence>MGTDELANVAWVKSTRSGANGNSVEVAFLDGGRVALRDAKNPQGPVLRFTPGEWSAFVDGVVDGELRTP</sequence>
<name>A0A9X1NCV3_9ACTN</name>
<proteinExistence type="predicted"/>
<feature type="domain" description="DUF397" evidence="1">
    <location>
        <begin position="10"/>
        <end position="61"/>
    </location>
</feature>
<dbReference type="AlphaFoldDB" id="A0A9X1NCV3"/>
<dbReference type="InterPro" id="IPR007278">
    <property type="entry name" value="DUF397"/>
</dbReference>
<accession>A0A9X1NCV3</accession>
<evidence type="ECO:0000313" key="2">
    <source>
        <dbReference type="EMBL" id="MCD5312637.1"/>
    </source>
</evidence>
<reference evidence="2" key="1">
    <citation type="submission" date="2021-11" db="EMBL/GenBank/DDBJ databases">
        <title>Streptomyces corallinus and Kineosporia corallina sp. nov., two new coral-derived marine actinobacteria.</title>
        <authorList>
            <person name="Buangrab K."/>
            <person name="Sutthacheep M."/>
            <person name="Yeemin T."/>
            <person name="Harunari E."/>
            <person name="Igarashi Y."/>
            <person name="Sripreechasak P."/>
            <person name="Kanchanasin P."/>
            <person name="Tanasupawat S."/>
            <person name="Phongsopitanun W."/>
        </authorList>
    </citation>
    <scope>NUCLEOTIDE SEQUENCE</scope>
    <source>
        <strain evidence="2">JCM 31032</strain>
    </source>
</reference>
<dbReference type="Pfam" id="PF04149">
    <property type="entry name" value="DUF397"/>
    <property type="match status" value="1"/>
</dbReference>